<reference evidence="1 2" key="2">
    <citation type="submission" date="2014-03" db="EMBL/GenBank/DDBJ databases">
        <title>The Genome Sequence of Anncaliia algerae insect isolate PRA339.</title>
        <authorList>
            <consortium name="The Broad Institute Genome Sequencing Platform"/>
            <consortium name="The Broad Institute Genome Sequencing Center for Infectious Disease"/>
            <person name="Cuomo C."/>
            <person name="Becnel J."/>
            <person name="Sanscrainte N."/>
            <person name="Walker B."/>
            <person name="Young S.K."/>
            <person name="Zeng Q."/>
            <person name="Gargeya S."/>
            <person name="Fitzgerald M."/>
            <person name="Haas B."/>
            <person name="Abouelleil A."/>
            <person name="Alvarado L."/>
            <person name="Arachchi H.M."/>
            <person name="Berlin A.M."/>
            <person name="Chapman S.B."/>
            <person name="Dewar J."/>
            <person name="Goldberg J."/>
            <person name="Griggs A."/>
            <person name="Gujja S."/>
            <person name="Hansen M."/>
            <person name="Howarth C."/>
            <person name="Imamovic A."/>
            <person name="Larimer J."/>
            <person name="McCowan C."/>
            <person name="Murphy C."/>
            <person name="Neiman D."/>
            <person name="Pearson M."/>
            <person name="Priest M."/>
            <person name="Roberts A."/>
            <person name="Saif S."/>
            <person name="Shea T."/>
            <person name="Sisk P."/>
            <person name="Sykes S."/>
            <person name="Wortman J."/>
            <person name="Nusbaum C."/>
            <person name="Birren B."/>
        </authorList>
    </citation>
    <scope>NUCLEOTIDE SEQUENCE [LARGE SCALE GENOMIC DNA]</scope>
    <source>
        <strain evidence="1 2">PRA339</strain>
    </source>
</reference>
<accession>A0A059F204</accession>
<dbReference type="HOGENOM" id="CLU_1294082_0_0_1"/>
<name>A0A059F204_9MICR</name>
<dbReference type="Proteomes" id="UP000030655">
    <property type="component" value="Unassembled WGS sequence"/>
</dbReference>
<dbReference type="VEuPathDB" id="MicrosporidiaDB:H312_01202"/>
<reference evidence="2" key="1">
    <citation type="submission" date="2013-02" db="EMBL/GenBank/DDBJ databases">
        <authorList>
            <consortium name="The Broad Institute Genome Sequencing Platform"/>
            <person name="Cuomo C."/>
            <person name="Becnel J."/>
            <person name="Sanscrainte N."/>
            <person name="Walker B."/>
            <person name="Young S.K."/>
            <person name="Zeng Q."/>
            <person name="Gargeya S."/>
            <person name="Fitzgerald M."/>
            <person name="Haas B."/>
            <person name="Abouelleil A."/>
            <person name="Alvarado L."/>
            <person name="Arachchi H.M."/>
            <person name="Berlin A.M."/>
            <person name="Chapman S.B."/>
            <person name="Dewar J."/>
            <person name="Goldberg J."/>
            <person name="Griggs A."/>
            <person name="Gujja S."/>
            <person name="Hansen M."/>
            <person name="Howarth C."/>
            <person name="Imamovic A."/>
            <person name="Larimer J."/>
            <person name="McCowan C."/>
            <person name="Murphy C."/>
            <person name="Neiman D."/>
            <person name="Pearson M."/>
            <person name="Priest M."/>
            <person name="Roberts A."/>
            <person name="Saif S."/>
            <person name="Shea T."/>
            <person name="Sisk P."/>
            <person name="Sykes S."/>
            <person name="Wortman J."/>
            <person name="Nusbaum C."/>
            <person name="Birren B."/>
        </authorList>
    </citation>
    <scope>NUCLEOTIDE SEQUENCE [LARGE SCALE GENOMIC DNA]</scope>
    <source>
        <strain evidence="2">PRA339</strain>
    </source>
</reference>
<sequence length="207" mass="22912">MIFFTFLKSFGCIFFGKKVSIGAINNPALKIASPPTIYNVRMKLSETDICNEENSILVEQVGPSGALLELTNERLLFAKPSDSGVILKDKSTFVEDDILSDAYIWQIVKMSNGFKIMNGATCLQKQLNESNGEYYLNHKPCIAENIDQLFMIIPCADPIFPGNDMYSQMAKENEARASLARSAFSSGSGYRSSTFGAAKYSYGSRLF</sequence>
<organism evidence="1 2">
    <name type="scientific">Anncaliia algerae PRA339</name>
    <dbReference type="NCBI Taxonomy" id="1288291"/>
    <lineage>
        <taxon>Eukaryota</taxon>
        <taxon>Fungi</taxon>
        <taxon>Fungi incertae sedis</taxon>
        <taxon>Microsporidia</taxon>
        <taxon>Tubulinosematoidea</taxon>
        <taxon>Tubulinosematidae</taxon>
        <taxon>Anncaliia</taxon>
    </lineage>
</organism>
<evidence type="ECO:0000313" key="2">
    <source>
        <dbReference type="Proteomes" id="UP000030655"/>
    </source>
</evidence>
<dbReference type="OrthoDB" id="10294061at2759"/>
<evidence type="ECO:0000313" key="1">
    <source>
        <dbReference type="EMBL" id="KCZ81323.1"/>
    </source>
</evidence>
<dbReference type="EMBL" id="KK365144">
    <property type="protein sequence ID" value="KCZ81323.1"/>
    <property type="molecule type" value="Genomic_DNA"/>
</dbReference>
<proteinExistence type="predicted"/>
<gene>
    <name evidence="1" type="ORF">H312_01202</name>
</gene>
<keyword evidence="2" id="KW-1185">Reference proteome</keyword>
<protein>
    <submittedName>
        <fullName evidence="1">Uncharacterized protein</fullName>
    </submittedName>
</protein>
<dbReference type="AlphaFoldDB" id="A0A059F204"/>